<organism evidence="2 3">
    <name type="scientific">Armillaria borealis</name>
    <dbReference type="NCBI Taxonomy" id="47425"/>
    <lineage>
        <taxon>Eukaryota</taxon>
        <taxon>Fungi</taxon>
        <taxon>Dikarya</taxon>
        <taxon>Basidiomycota</taxon>
        <taxon>Agaricomycotina</taxon>
        <taxon>Agaricomycetes</taxon>
        <taxon>Agaricomycetidae</taxon>
        <taxon>Agaricales</taxon>
        <taxon>Marasmiineae</taxon>
        <taxon>Physalacriaceae</taxon>
        <taxon>Armillaria</taxon>
    </lineage>
</organism>
<dbReference type="EMBL" id="JAUEPT010000007">
    <property type="protein sequence ID" value="KAK0449918.1"/>
    <property type="molecule type" value="Genomic_DNA"/>
</dbReference>
<protein>
    <submittedName>
        <fullName evidence="2">Uncharacterized protein</fullName>
    </submittedName>
</protein>
<keyword evidence="3" id="KW-1185">Reference proteome</keyword>
<name>A0AA39JW66_9AGAR</name>
<evidence type="ECO:0000313" key="2">
    <source>
        <dbReference type="EMBL" id="KAK0449918.1"/>
    </source>
</evidence>
<accession>A0AA39JW66</accession>
<sequence length="121" mass="13248">MSQSEDFLSTTWTILLAIVIQTSTSTTSVSDLSADLNSKWTTTSSSKVQDVKASGASTATGRSVDPLNLRSGIRSDSQLAELRRREKKAAVVKYQNRQNDLIAYLLKPLEQHTSDAKDEEG</sequence>
<dbReference type="AlphaFoldDB" id="A0AA39JW66"/>
<feature type="signal peptide" evidence="1">
    <location>
        <begin position="1"/>
        <end position="24"/>
    </location>
</feature>
<feature type="chain" id="PRO_5041434850" evidence="1">
    <location>
        <begin position="25"/>
        <end position="121"/>
    </location>
</feature>
<dbReference type="Proteomes" id="UP001175226">
    <property type="component" value="Unassembled WGS sequence"/>
</dbReference>
<evidence type="ECO:0000256" key="1">
    <source>
        <dbReference type="SAM" id="SignalP"/>
    </source>
</evidence>
<comment type="caution">
    <text evidence="2">The sequence shown here is derived from an EMBL/GenBank/DDBJ whole genome shotgun (WGS) entry which is preliminary data.</text>
</comment>
<reference evidence="2" key="1">
    <citation type="submission" date="2023-06" db="EMBL/GenBank/DDBJ databases">
        <authorList>
            <consortium name="Lawrence Berkeley National Laboratory"/>
            <person name="Ahrendt S."/>
            <person name="Sahu N."/>
            <person name="Indic B."/>
            <person name="Wong-Bajracharya J."/>
            <person name="Merenyi Z."/>
            <person name="Ke H.-M."/>
            <person name="Monk M."/>
            <person name="Kocsube S."/>
            <person name="Drula E."/>
            <person name="Lipzen A."/>
            <person name="Balint B."/>
            <person name="Henrissat B."/>
            <person name="Andreopoulos B."/>
            <person name="Martin F.M."/>
            <person name="Harder C.B."/>
            <person name="Rigling D."/>
            <person name="Ford K.L."/>
            <person name="Foster G.D."/>
            <person name="Pangilinan J."/>
            <person name="Papanicolaou A."/>
            <person name="Barry K."/>
            <person name="LaButti K."/>
            <person name="Viragh M."/>
            <person name="Koriabine M."/>
            <person name="Yan M."/>
            <person name="Riley R."/>
            <person name="Champramary S."/>
            <person name="Plett K.L."/>
            <person name="Tsai I.J."/>
            <person name="Slot J."/>
            <person name="Sipos G."/>
            <person name="Plett J."/>
            <person name="Nagy L.G."/>
            <person name="Grigoriev I.V."/>
        </authorList>
    </citation>
    <scope>NUCLEOTIDE SEQUENCE</scope>
    <source>
        <strain evidence="2">FPL87.14</strain>
    </source>
</reference>
<evidence type="ECO:0000313" key="3">
    <source>
        <dbReference type="Proteomes" id="UP001175226"/>
    </source>
</evidence>
<proteinExistence type="predicted"/>
<gene>
    <name evidence="2" type="ORF">EV421DRAFT_1777691</name>
</gene>
<keyword evidence="1" id="KW-0732">Signal</keyword>